<dbReference type="Pfam" id="PF02709">
    <property type="entry name" value="Glyco_transf_7C"/>
    <property type="match status" value="1"/>
</dbReference>
<accession>A0ABN9S5A0</accession>
<evidence type="ECO:0000256" key="1">
    <source>
        <dbReference type="ARBA" id="ARBA00022679"/>
    </source>
</evidence>
<reference evidence="4" key="1">
    <citation type="submission" date="2023-10" db="EMBL/GenBank/DDBJ databases">
        <authorList>
            <person name="Chen Y."/>
            <person name="Shah S."/>
            <person name="Dougan E. K."/>
            <person name="Thang M."/>
            <person name="Chan C."/>
        </authorList>
    </citation>
    <scope>NUCLEOTIDE SEQUENCE [LARGE SCALE GENOMIC DNA]</scope>
</reference>
<protein>
    <recommendedName>
        <fullName evidence="3">Galactosyltransferase C-terminal domain-containing protein</fullName>
    </recommendedName>
</protein>
<organism evidence="4 5">
    <name type="scientific">Prorocentrum cordatum</name>
    <dbReference type="NCBI Taxonomy" id="2364126"/>
    <lineage>
        <taxon>Eukaryota</taxon>
        <taxon>Sar</taxon>
        <taxon>Alveolata</taxon>
        <taxon>Dinophyceae</taxon>
        <taxon>Prorocentrales</taxon>
        <taxon>Prorocentraceae</taxon>
        <taxon>Prorocentrum</taxon>
    </lineage>
</organism>
<gene>
    <name evidence="4" type="ORF">PCOR1329_LOCUS25577</name>
</gene>
<feature type="compositionally biased region" description="Low complexity" evidence="2">
    <location>
        <begin position="184"/>
        <end position="193"/>
    </location>
</feature>
<dbReference type="InterPro" id="IPR027791">
    <property type="entry name" value="Galactosyl_T_C"/>
</dbReference>
<dbReference type="SUPFAM" id="SSF53448">
    <property type="entry name" value="Nucleotide-diphospho-sugar transferases"/>
    <property type="match status" value="1"/>
</dbReference>
<feature type="compositionally biased region" description="Polar residues" evidence="2">
    <location>
        <begin position="173"/>
        <end position="183"/>
    </location>
</feature>
<keyword evidence="1" id="KW-0808">Transferase</keyword>
<feature type="region of interest" description="Disordered" evidence="2">
    <location>
        <begin position="370"/>
        <end position="423"/>
    </location>
</feature>
<dbReference type="PANTHER" id="PTHR19300">
    <property type="entry name" value="BETA-1,4-GALACTOSYLTRANSFERASE"/>
    <property type="match status" value="1"/>
</dbReference>
<name>A0ABN9S5A0_9DINO</name>
<dbReference type="PRINTS" id="PR02050">
    <property type="entry name" value="B14GALTRFASE"/>
</dbReference>
<feature type="compositionally biased region" description="Low complexity" evidence="2">
    <location>
        <begin position="405"/>
        <end position="423"/>
    </location>
</feature>
<feature type="domain" description="Galactosyltransferase C-terminal" evidence="3">
    <location>
        <begin position="2"/>
        <end position="58"/>
    </location>
</feature>
<evidence type="ECO:0000313" key="5">
    <source>
        <dbReference type="Proteomes" id="UP001189429"/>
    </source>
</evidence>
<comment type="caution">
    <text evidence="4">The sequence shown here is derived from an EMBL/GenBank/DDBJ whole genome shotgun (WGS) entry which is preliminary data.</text>
</comment>
<sequence>MQLSSEIDRFNGKVPYLESAGGIVGMSPEHWRKINGFGNNYFGWGGEDDELFHRLRINSLLRGDCYPFCTAGDKRQGKPGYSIKRPSKGHGVFSGKYMHSANHTKRITDSKAYERNLKQLEEIRRDHPRWRADGLQDLAFRILSTSVDTTDSATHASPTTTSRPAAAAPPSTCEASSSRCQPTSAHRGAAARGSSRRLGDATPWDVASLRQRAAQPARLWDCPGAAGASFLLLDRRRGLAKVLADASPRLLVVFFRSLVDPAADGLIIADPRPVGDLLRAFEEAAALFRPAVAYSFCTARVKTGGLKYGVYQSAACGGDGWDSVDRASWLAFATPRPGLIPVTWCVNEKCPEDSGIEVPGFARLLAPARAPVGLPRPPETPGGGTGPSTSCRPSDALRGGRTWTGSTGAPSGPAQASGSAWACARQSRSSRSRSWALPAAAPAAAASATPSASTGCARRHRWCRSACASAAAPRIEAGCR</sequence>
<proteinExistence type="predicted"/>
<dbReference type="Gene3D" id="3.90.550.10">
    <property type="entry name" value="Spore Coat Polysaccharide Biosynthesis Protein SpsA, Chain A"/>
    <property type="match status" value="1"/>
</dbReference>
<feature type="region of interest" description="Disordered" evidence="2">
    <location>
        <begin position="149"/>
        <end position="200"/>
    </location>
</feature>
<keyword evidence="5" id="KW-1185">Reference proteome</keyword>
<dbReference type="InterPro" id="IPR029044">
    <property type="entry name" value="Nucleotide-diphossugar_trans"/>
</dbReference>
<evidence type="ECO:0000256" key="2">
    <source>
        <dbReference type="SAM" id="MobiDB-lite"/>
    </source>
</evidence>
<dbReference type="InterPro" id="IPR003859">
    <property type="entry name" value="Galactosyl_T"/>
</dbReference>
<dbReference type="PANTHER" id="PTHR19300:SF57">
    <property type="entry name" value="BETA-1,4-N-ACETYLGALACTOSAMINYLTRANSFERASE"/>
    <property type="match status" value="1"/>
</dbReference>
<evidence type="ECO:0000259" key="3">
    <source>
        <dbReference type="Pfam" id="PF02709"/>
    </source>
</evidence>
<evidence type="ECO:0000313" key="4">
    <source>
        <dbReference type="EMBL" id="CAK0825452.1"/>
    </source>
</evidence>
<dbReference type="EMBL" id="CAUYUJ010008947">
    <property type="protein sequence ID" value="CAK0825452.1"/>
    <property type="molecule type" value="Genomic_DNA"/>
</dbReference>
<feature type="compositionally biased region" description="Low complexity" evidence="2">
    <location>
        <begin position="149"/>
        <end position="172"/>
    </location>
</feature>
<dbReference type="Proteomes" id="UP001189429">
    <property type="component" value="Unassembled WGS sequence"/>
</dbReference>